<sequence length="412" mass="47815">MGIQTPVRWRSDFDKFVVVSNCERRGWLRWVPSEGEDWNFFWASVHTVKQIFNPDNGIRLGEHQIINHFPNHYELTRKDLMVKNLKRYKKEVEKEGLLAGSEVNTDWLEFLPMTFSLPADFALFAEEFKRYPHSTWIMKPTSKSQGKGIFLVNKMSTVKKWIGVQTPTIRGTIEPYVISRYIDNPLLIGGRKFDLRLYVCVTSYRPLKAYFCNKGFARFCNSKYTAEMCEMDNLEVHLTNVAINKHGKTYNEKHGNKWPLENLRLYMQGTHGHKASDQLFQSINMIIIHSLKAVQGVMVNDRHCFELYGYDIIIDDALKPWIIEVNASPSLSSTTESDRSLKCKVINDVMNLVIPDDFPESRAWANKDPDQPFRNPPQTVGSFELLIDEELEIANKREARMTSMRSNAKKGF</sequence>
<evidence type="ECO:0000256" key="4">
    <source>
        <dbReference type="ARBA" id="ARBA00022598"/>
    </source>
</evidence>
<dbReference type="PANTHER" id="PTHR12241:SF31">
    <property type="entry name" value="POLYGLUTAMYLASE COMPLEX SUBUNIT TTLL1"/>
    <property type="match status" value="1"/>
</dbReference>
<evidence type="ECO:0000256" key="8">
    <source>
        <dbReference type="ARBA" id="ARBA00023069"/>
    </source>
</evidence>
<protein>
    <recommendedName>
        <fullName evidence="12">Tubulin--tyrosine ligase-like protein 9</fullName>
    </recommendedName>
</protein>
<dbReference type="GO" id="GO:0000226">
    <property type="term" value="P:microtubule cytoskeleton organization"/>
    <property type="evidence" value="ECO:0007669"/>
    <property type="project" value="TreeGrafter"/>
</dbReference>
<dbReference type="AlphaFoldDB" id="A0A7S0RM15"/>
<dbReference type="GO" id="GO:0015631">
    <property type="term" value="F:tubulin binding"/>
    <property type="evidence" value="ECO:0007669"/>
    <property type="project" value="TreeGrafter"/>
</dbReference>
<keyword evidence="9" id="KW-0206">Cytoskeleton</keyword>
<dbReference type="GO" id="GO:0070740">
    <property type="term" value="F:tubulin-glutamic acid ligase activity"/>
    <property type="evidence" value="ECO:0007669"/>
    <property type="project" value="TreeGrafter"/>
</dbReference>
<evidence type="ECO:0000256" key="10">
    <source>
        <dbReference type="ARBA" id="ARBA00023273"/>
    </source>
</evidence>
<gene>
    <name evidence="11" type="ORF">POBO1169_LOCUS15344</name>
</gene>
<evidence type="ECO:0000256" key="5">
    <source>
        <dbReference type="ARBA" id="ARBA00022701"/>
    </source>
</evidence>
<evidence type="ECO:0008006" key="12">
    <source>
        <dbReference type="Google" id="ProtNLM"/>
    </source>
</evidence>
<dbReference type="Pfam" id="PF03133">
    <property type="entry name" value="TTL"/>
    <property type="match status" value="1"/>
</dbReference>
<keyword evidence="4" id="KW-0436">Ligase</keyword>
<dbReference type="SUPFAM" id="SSF56059">
    <property type="entry name" value="Glutathione synthetase ATP-binding domain-like"/>
    <property type="match status" value="1"/>
</dbReference>
<dbReference type="GO" id="GO:0005874">
    <property type="term" value="C:microtubule"/>
    <property type="evidence" value="ECO:0007669"/>
    <property type="project" value="UniProtKB-KW"/>
</dbReference>
<evidence type="ECO:0000256" key="2">
    <source>
        <dbReference type="ARBA" id="ARBA00006118"/>
    </source>
</evidence>
<dbReference type="PANTHER" id="PTHR12241">
    <property type="entry name" value="TUBULIN POLYGLUTAMYLASE"/>
    <property type="match status" value="1"/>
</dbReference>
<comment type="subcellular location">
    <subcellularLocation>
        <location evidence="1">Cytoplasm</location>
        <location evidence="1">Cytoskeleton</location>
        <location evidence="1">Cilium basal body</location>
    </subcellularLocation>
</comment>
<keyword evidence="3" id="KW-0963">Cytoplasm</keyword>
<keyword evidence="5" id="KW-0493">Microtubule</keyword>
<evidence type="ECO:0000256" key="9">
    <source>
        <dbReference type="ARBA" id="ARBA00023212"/>
    </source>
</evidence>
<dbReference type="EMBL" id="HBFA01030408">
    <property type="protein sequence ID" value="CAD8681137.1"/>
    <property type="molecule type" value="Transcribed_RNA"/>
</dbReference>
<dbReference type="PROSITE" id="PS51221">
    <property type="entry name" value="TTL"/>
    <property type="match status" value="1"/>
</dbReference>
<organism evidence="11">
    <name type="scientific">Pyramimonas obovata</name>
    <dbReference type="NCBI Taxonomy" id="1411642"/>
    <lineage>
        <taxon>Eukaryota</taxon>
        <taxon>Viridiplantae</taxon>
        <taxon>Chlorophyta</taxon>
        <taxon>Pyramimonadophyceae</taxon>
        <taxon>Pyramimonadales</taxon>
        <taxon>Pyramimonadaceae</taxon>
        <taxon>Pyramimonas</taxon>
        <taxon>Pyramimonas incertae sedis</taxon>
    </lineage>
</organism>
<keyword evidence="8" id="KW-0969">Cilium</keyword>
<name>A0A7S0RM15_9CHLO</name>
<evidence type="ECO:0000256" key="3">
    <source>
        <dbReference type="ARBA" id="ARBA00022490"/>
    </source>
</evidence>
<evidence type="ECO:0000313" key="11">
    <source>
        <dbReference type="EMBL" id="CAD8681137.1"/>
    </source>
</evidence>
<proteinExistence type="inferred from homology"/>
<evidence type="ECO:0000256" key="6">
    <source>
        <dbReference type="ARBA" id="ARBA00022741"/>
    </source>
</evidence>
<keyword evidence="6" id="KW-0547">Nucleotide-binding</keyword>
<dbReference type="GO" id="GO:0005524">
    <property type="term" value="F:ATP binding"/>
    <property type="evidence" value="ECO:0007669"/>
    <property type="project" value="UniProtKB-KW"/>
</dbReference>
<keyword evidence="10" id="KW-0966">Cell projection</keyword>
<dbReference type="Gene3D" id="3.30.470.20">
    <property type="entry name" value="ATP-grasp fold, B domain"/>
    <property type="match status" value="1"/>
</dbReference>
<comment type="similarity">
    <text evidence="2">Belongs to the tubulin polyglutamylase family.</text>
</comment>
<reference evidence="11" key="1">
    <citation type="submission" date="2021-01" db="EMBL/GenBank/DDBJ databases">
        <authorList>
            <person name="Corre E."/>
            <person name="Pelletier E."/>
            <person name="Niang G."/>
            <person name="Scheremetjew M."/>
            <person name="Finn R."/>
            <person name="Kale V."/>
            <person name="Holt S."/>
            <person name="Cochrane G."/>
            <person name="Meng A."/>
            <person name="Brown T."/>
            <person name="Cohen L."/>
        </authorList>
    </citation>
    <scope>NUCLEOTIDE SEQUENCE</scope>
    <source>
        <strain evidence="11">CCMP722</strain>
    </source>
</reference>
<evidence type="ECO:0000256" key="7">
    <source>
        <dbReference type="ARBA" id="ARBA00022840"/>
    </source>
</evidence>
<dbReference type="GO" id="GO:0036064">
    <property type="term" value="C:ciliary basal body"/>
    <property type="evidence" value="ECO:0007669"/>
    <property type="project" value="TreeGrafter"/>
</dbReference>
<dbReference type="InterPro" id="IPR004344">
    <property type="entry name" value="TTL/TTLL_fam"/>
</dbReference>
<keyword evidence="7" id="KW-0067">ATP-binding</keyword>
<evidence type="ECO:0000256" key="1">
    <source>
        <dbReference type="ARBA" id="ARBA00004120"/>
    </source>
</evidence>
<accession>A0A7S0RM15</accession>
<dbReference type="FunFam" id="3.30.470.20:FF:000033">
    <property type="entry name" value="Probable tubulin polyglutamylase TTLL1"/>
    <property type="match status" value="1"/>
</dbReference>